<dbReference type="InterPro" id="IPR005785">
    <property type="entry name" value="B_amino_transI"/>
</dbReference>
<reference evidence="14" key="1">
    <citation type="submission" date="2018-06" db="EMBL/GenBank/DDBJ databases">
        <authorList>
            <person name="Zhirakovskaya E."/>
        </authorList>
    </citation>
    <scope>NUCLEOTIDE SEQUENCE</scope>
</reference>
<dbReference type="GO" id="GO:0009081">
    <property type="term" value="P:branched-chain amino acid metabolic process"/>
    <property type="evidence" value="ECO:0007669"/>
    <property type="project" value="InterPro"/>
</dbReference>
<evidence type="ECO:0000256" key="13">
    <source>
        <dbReference type="ARBA" id="ARBA00049229"/>
    </source>
</evidence>
<evidence type="ECO:0000256" key="5">
    <source>
        <dbReference type="ARBA" id="ARBA00009320"/>
    </source>
</evidence>
<dbReference type="Pfam" id="PF01063">
    <property type="entry name" value="Aminotran_4"/>
    <property type="match status" value="1"/>
</dbReference>
<dbReference type="PANTHER" id="PTHR42743">
    <property type="entry name" value="AMINO-ACID AMINOTRANSFERASE"/>
    <property type="match status" value="1"/>
</dbReference>
<accession>A0A3B1DBZ3</accession>
<sequence length="287" mass="31884">MKIYLNGKFVEKKDAKVSVFDHGLLYGDGAFEGIRSYSSLVFKLKEHVERLYETLHSLMIQPSLTKVQMVKAIVDTLKKNKLKDAYIRVIVTRGEGDLGLDPRKCTGNASIIIIADKITLYPKELYNKGMEIITVPTVRNNPEALNPQLKSLNYLNNVLAKMEAGNAGYCEAIMMDHQGYVAECTGDNIFLIKNGVLSTPAQGRLKGITRETVLNLAAKRKMKAQECLITRHEVYIADECFLTGTAAEIIPVVKVDGRIIGSGKPGKITKNIMKIFAEVTKKDGVKY</sequence>
<evidence type="ECO:0000256" key="2">
    <source>
        <dbReference type="ARBA" id="ARBA00004824"/>
    </source>
</evidence>
<comment type="pathway">
    <text evidence="4">Amino-acid biosynthesis; L-leucine biosynthesis; L-leucine from 3-methyl-2-oxobutanoate: step 4/4.</text>
</comment>
<dbReference type="PANTHER" id="PTHR42743:SF11">
    <property type="entry name" value="AMINODEOXYCHORISMATE LYASE"/>
    <property type="match status" value="1"/>
</dbReference>
<dbReference type="NCBIfam" id="TIGR01122">
    <property type="entry name" value="ilvE_I"/>
    <property type="match status" value="1"/>
</dbReference>
<dbReference type="GO" id="GO:0052656">
    <property type="term" value="F:L-isoleucine-2-oxoglutarate transaminase activity"/>
    <property type="evidence" value="ECO:0007669"/>
    <property type="project" value="RHEA"/>
</dbReference>
<organism evidence="14">
    <name type="scientific">hydrothermal vent metagenome</name>
    <dbReference type="NCBI Taxonomy" id="652676"/>
    <lineage>
        <taxon>unclassified sequences</taxon>
        <taxon>metagenomes</taxon>
        <taxon>ecological metagenomes</taxon>
    </lineage>
</organism>
<comment type="pathway">
    <text evidence="3">Amino-acid biosynthesis; L-valine biosynthesis; L-valine from pyruvate: step 4/4.</text>
</comment>
<evidence type="ECO:0000256" key="11">
    <source>
        <dbReference type="ARBA" id="ARBA00048212"/>
    </source>
</evidence>
<keyword evidence="8" id="KW-0028">Amino-acid biosynthesis</keyword>
<evidence type="ECO:0000256" key="7">
    <source>
        <dbReference type="ARBA" id="ARBA00022576"/>
    </source>
</evidence>
<evidence type="ECO:0000256" key="6">
    <source>
        <dbReference type="ARBA" id="ARBA00013053"/>
    </source>
</evidence>
<keyword evidence="7 14" id="KW-0032">Aminotransferase</keyword>
<dbReference type="InterPro" id="IPR001544">
    <property type="entry name" value="Aminotrans_IV"/>
</dbReference>
<dbReference type="InterPro" id="IPR050571">
    <property type="entry name" value="Class-IV_PLP-Dep_Aminotrnsfr"/>
</dbReference>
<comment type="pathway">
    <text evidence="2">Amino-acid biosynthesis; L-isoleucine biosynthesis; L-isoleucine from 2-oxobutanoate: step 4/4.</text>
</comment>
<dbReference type="InterPro" id="IPR043131">
    <property type="entry name" value="BCAT-like_N"/>
</dbReference>
<dbReference type="InterPro" id="IPR043132">
    <property type="entry name" value="BCAT-like_C"/>
</dbReference>
<dbReference type="GO" id="GO:0008652">
    <property type="term" value="P:amino acid biosynthetic process"/>
    <property type="evidence" value="ECO:0007669"/>
    <property type="project" value="UniProtKB-KW"/>
</dbReference>
<dbReference type="GO" id="GO:0046394">
    <property type="term" value="P:carboxylic acid biosynthetic process"/>
    <property type="evidence" value="ECO:0007669"/>
    <property type="project" value="UniProtKB-ARBA"/>
</dbReference>
<dbReference type="FunFam" id="3.20.10.10:FF:000002">
    <property type="entry name" value="D-alanine aminotransferase"/>
    <property type="match status" value="1"/>
</dbReference>
<dbReference type="InterPro" id="IPR036038">
    <property type="entry name" value="Aminotransferase-like"/>
</dbReference>
<dbReference type="EMBL" id="UOGJ01000093">
    <property type="protein sequence ID" value="VAX36341.1"/>
    <property type="molecule type" value="Genomic_DNA"/>
</dbReference>
<evidence type="ECO:0000313" key="14">
    <source>
        <dbReference type="EMBL" id="VAX36341.1"/>
    </source>
</evidence>
<proteinExistence type="inferred from homology"/>
<comment type="catalytic activity">
    <reaction evidence="12">
        <text>L-isoleucine + 2-oxoglutarate = (S)-3-methyl-2-oxopentanoate + L-glutamate</text>
        <dbReference type="Rhea" id="RHEA:24801"/>
        <dbReference type="ChEBI" id="CHEBI:16810"/>
        <dbReference type="ChEBI" id="CHEBI:29985"/>
        <dbReference type="ChEBI" id="CHEBI:35146"/>
        <dbReference type="ChEBI" id="CHEBI:58045"/>
        <dbReference type="EC" id="2.6.1.42"/>
    </reaction>
</comment>
<comment type="similarity">
    <text evidence="5">Belongs to the class-IV pyridoxal-phosphate-dependent aminotransferase family.</text>
</comment>
<evidence type="ECO:0000256" key="8">
    <source>
        <dbReference type="ARBA" id="ARBA00022605"/>
    </source>
</evidence>
<evidence type="ECO:0000256" key="9">
    <source>
        <dbReference type="ARBA" id="ARBA00022679"/>
    </source>
</evidence>
<dbReference type="GO" id="GO:0052654">
    <property type="term" value="F:L-leucine-2-oxoglutarate transaminase activity"/>
    <property type="evidence" value="ECO:0007669"/>
    <property type="project" value="RHEA"/>
</dbReference>
<comment type="cofactor">
    <cofactor evidence="1">
        <name>pyridoxal 5'-phosphate</name>
        <dbReference type="ChEBI" id="CHEBI:597326"/>
    </cofactor>
</comment>
<keyword evidence="9 14" id="KW-0808">Transferase</keyword>
<gene>
    <name evidence="14" type="ORF">MNBD_UNCLBAC01-2055</name>
</gene>
<dbReference type="Gene3D" id="3.30.470.10">
    <property type="match status" value="1"/>
</dbReference>
<dbReference type="CDD" id="cd01558">
    <property type="entry name" value="D-AAT_like"/>
    <property type="match status" value="1"/>
</dbReference>
<dbReference type="SUPFAM" id="SSF56752">
    <property type="entry name" value="D-aminoacid aminotransferase-like PLP-dependent enzymes"/>
    <property type="match status" value="1"/>
</dbReference>
<dbReference type="FunFam" id="3.30.470.10:FF:000006">
    <property type="entry name" value="Branched-chain-amino-acid aminotransferase"/>
    <property type="match status" value="1"/>
</dbReference>
<comment type="catalytic activity">
    <reaction evidence="13">
        <text>L-leucine + 2-oxoglutarate = 4-methyl-2-oxopentanoate + L-glutamate</text>
        <dbReference type="Rhea" id="RHEA:18321"/>
        <dbReference type="ChEBI" id="CHEBI:16810"/>
        <dbReference type="ChEBI" id="CHEBI:17865"/>
        <dbReference type="ChEBI" id="CHEBI:29985"/>
        <dbReference type="ChEBI" id="CHEBI:57427"/>
        <dbReference type="EC" id="2.6.1.42"/>
    </reaction>
</comment>
<evidence type="ECO:0000256" key="3">
    <source>
        <dbReference type="ARBA" id="ARBA00004931"/>
    </source>
</evidence>
<dbReference type="AlphaFoldDB" id="A0A3B1DBZ3"/>
<dbReference type="GO" id="GO:0005829">
    <property type="term" value="C:cytosol"/>
    <property type="evidence" value="ECO:0007669"/>
    <property type="project" value="TreeGrafter"/>
</dbReference>
<comment type="catalytic activity">
    <reaction evidence="11">
        <text>L-valine + 2-oxoglutarate = 3-methyl-2-oxobutanoate + L-glutamate</text>
        <dbReference type="Rhea" id="RHEA:24813"/>
        <dbReference type="ChEBI" id="CHEBI:11851"/>
        <dbReference type="ChEBI" id="CHEBI:16810"/>
        <dbReference type="ChEBI" id="CHEBI:29985"/>
        <dbReference type="ChEBI" id="CHEBI:57762"/>
        <dbReference type="EC" id="2.6.1.42"/>
    </reaction>
</comment>
<name>A0A3B1DBZ3_9ZZZZ</name>
<protein>
    <recommendedName>
        <fullName evidence="6">branched-chain-amino-acid transaminase</fullName>
        <ecNumber evidence="6">2.6.1.42</ecNumber>
    </recommendedName>
</protein>
<dbReference type="EC" id="2.6.1.42" evidence="6"/>
<dbReference type="GO" id="GO:0052655">
    <property type="term" value="F:L-valine-2-oxoglutarate transaminase activity"/>
    <property type="evidence" value="ECO:0007669"/>
    <property type="project" value="RHEA"/>
</dbReference>
<evidence type="ECO:0000256" key="4">
    <source>
        <dbReference type="ARBA" id="ARBA00005072"/>
    </source>
</evidence>
<dbReference type="NCBIfam" id="NF006185">
    <property type="entry name" value="PRK08320.1"/>
    <property type="match status" value="1"/>
</dbReference>
<evidence type="ECO:0000256" key="10">
    <source>
        <dbReference type="ARBA" id="ARBA00022898"/>
    </source>
</evidence>
<dbReference type="Gene3D" id="3.20.10.10">
    <property type="entry name" value="D-amino Acid Aminotransferase, subunit A, domain 2"/>
    <property type="match status" value="1"/>
</dbReference>
<keyword evidence="10" id="KW-0663">Pyridoxal phosphate</keyword>
<evidence type="ECO:0000256" key="12">
    <source>
        <dbReference type="ARBA" id="ARBA00048798"/>
    </source>
</evidence>
<evidence type="ECO:0000256" key="1">
    <source>
        <dbReference type="ARBA" id="ARBA00001933"/>
    </source>
</evidence>